<gene>
    <name evidence="3" type="ORF">DR950_08100</name>
</gene>
<evidence type="ECO:0000256" key="1">
    <source>
        <dbReference type="SAM" id="MobiDB-lite"/>
    </source>
</evidence>
<dbReference type="InterPro" id="IPR026467">
    <property type="entry name" value="Ser/Gly_Cys_C_dom"/>
</dbReference>
<proteinExistence type="predicted"/>
<feature type="transmembrane region" description="Helical" evidence="2">
    <location>
        <begin position="131"/>
        <end position="150"/>
    </location>
</feature>
<feature type="compositionally biased region" description="Polar residues" evidence="1">
    <location>
        <begin position="39"/>
        <end position="52"/>
    </location>
</feature>
<feature type="region of interest" description="Disordered" evidence="1">
    <location>
        <begin position="34"/>
        <end position="53"/>
    </location>
</feature>
<keyword evidence="2" id="KW-0812">Transmembrane</keyword>
<feature type="transmembrane region" description="Helical" evidence="2">
    <location>
        <begin position="242"/>
        <end position="264"/>
    </location>
</feature>
<dbReference type="NCBIfam" id="TIGR04222">
    <property type="entry name" value="near_uncomplex"/>
    <property type="match status" value="1"/>
</dbReference>
<keyword evidence="2" id="KW-1133">Transmembrane helix</keyword>
<keyword evidence="4" id="KW-1185">Reference proteome</keyword>
<dbReference type="EMBL" id="QVIG01000001">
    <property type="protein sequence ID" value="RGD57755.1"/>
    <property type="molecule type" value="Genomic_DNA"/>
</dbReference>
<evidence type="ECO:0000313" key="4">
    <source>
        <dbReference type="Proteomes" id="UP000263377"/>
    </source>
</evidence>
<dbReference type="AlphaFoldDB" id="A0A372ZRE2"/>
<comment type="caution">
    <text evidence="3">The sequence shown here is derived from an EMBL/GenBank/DDBJ whole genome shotgun (WGS) entry which is preliminary data.</text>
</comment>
<evidence type="ECO:0000313" key="3">
    <source>
        <dbReference type="EMBL" id="RGD57755.1"/>
    </source>
</evidence>
<dbReference type="Proteomes" id="UP000263377">
    <property type="component" value="Unassembled WGS sequence"/>
</dbReference>
<feature type="transmembrane region" description="Helical" evidence="2">
    <location>
        <begin position="90"/>
        <end position="111"/>
    </location>
</feature>
<accession>A0A372ZRE2</accession>
<reference evidence="3 4" key="1">
    <citation type="submission" date="2018-08" db="EMBL/GenBank/DDBJ databases">
        <title>Diversity &amp; Physiological Properties of Lignin-Decomposing Actinobacteria from Soil.</title>
        <authorList>
            <person name="Roh S.G."/>
            <person name="Kim S.B."/>
        </authorList>
    </citation>
    <scope>NUCLEOTIDE SEQUENCE [LARGE SCALE GENOMIC DNA]</scope>
    <source>
        <strain evidence="3 4">MMS17-GH009</strain>
    </source>
</reference>
<name>A0A372ZRE2_9ACTN</name>
<evidence type="ECO:0000256" key="2">
    <source>
        <dbReference type="SAM" id="Phobius"/>
    </source>
</evidence>
<protein>
    <submittedName>
        <fullName evidence="3">TIGR04222 domain-containing membrane protein</fullName>
    </submittedName>
</protein>
<sequence>MHPPYDRSLRLRGVARTEDVDPWDFHASAWPMDRRRPSARSTGSPSALSSRSGGMAVGLVGRLASPSRSVILRERWPGEGRRVVRASGGLMGSVGVVCAVAALLGAALLRWQPARGRADGLTAAAIAGVRGGSKAALVVAVVELHLAGVLDTDRRGRLRRVVHAHSGQDATPLHRAARTAFGRDLSWADAVTTPPVRRAREETRTDLVRRGLRCGPARLATSSVLAAATCATGAFATARGAWWTGLPMTVLPLILLCAPARTLAGHRLLRELRRRHPLNGAATSGGTPSEPDGAGLLTALYGRRALRLLLPDFAARAALLGGRGARETVARTGSDYGPYEGSGDAAIYGGDL</sequence>
<keyword evidence="2" id="KW-0472">Membrane</keyword>
<feature type="transmembrane region" description="Helical" evidence="2">
    <location>
        <begin position="219"/>
        <end position="236"/>
    </location>
</feature>
<organism evidence="3 4">
    <name type="scientific">Kitasatospora xanthocidica</name>
    <dbReference type="NCBI Taxonomy" id="83382"/>
    <lineage>
        <taxon>Bacteria</taxon>
        <taxon>Bacillati</taxon>
        <taxon>Actinomycetota</taxon>
        <taxon>Actinomycetes</taxon>
        <taxon>Kitasatosporales</taxon>
        <taxon>Streptomycetaceae</taxon>
        <taxon>Kitasatospora</taxon>
    </lineage>
</organism>